<dbReference type="InterPro" id="IPR037152">
    <property type="entry name" value="L-asparaginase_N_sf"/>
</dbReference>
<dbReference type="InterPro" id="IPR020827">
    <property type="entry name" value="Asparaginase/glutaminase_AS1"/>
</dbReference>
<evidence type="ECO:0000256" key="5">
    <source>
        <dbReference type="SAM" id="SignalP"/>
    </source>
</evidence>
<dbReference type="InterPro" id="IPR040919">
    <property type="entry name" value="Asparaginase_C"/>
</dbReference>
<keyword evidence="5" id="KW-0732">Signal</keyword>
<organism evidence="8 9">
    <name type="scientific">Fusarium oligoseptatum</name>
    <dbReference type="NCBI Taxonomy" id="2604345"/>
    <lineage>
        <taxon>Eukaryota</taxon>
        <taxon>Fungi</taxon>
        <taxon>Dikarya</taxon>
        <taxon>Ascomycota</taxon>
        <taxon>Pezizomycotina</taxon>
        <taxon>Sordariomycetes</taxon>
        <taxon>Hypocreomycetidae</taxon>
        <taxon>Hypocreales</taxon>
        <taxon>Nectriaceae</taxon>
        <taxon>Fusarium</taxon>
        <taxon>Fusarium solani species complex</taxon>
    </lineage>
</organism>
<feature type="domain" description="Asparaginase/glutaminase C-terminal" evidence="7">
    <location>
        <begin position="255"/>
        <end position="315"/>
    </location>
</feature>
<dbReference type="EMBL" id="NKCK01000331">
    <property type="protein sequence ID" value="RSL85071.1"/>
    <property type="molecule type" value="Genomic_DNA"/>
</dbReference>
<dbReference type="InterPro" id="IPR029063">
    <property type="entry name" value="SAM-dependent_MTases_sf"/>
</dbReference>
<dbReference type="InterPro" id="IPR027474">
    <property type="entry name" value="L-asparaginase_N"/>
</dbReference>
<evidence type="ECO:0000259" key="7">
    <source>
        <dbReference type="Pfam" id="PF17763"/>
    </source>
</evidence>
<dbReference type="Gene3D" id="3.40.50.40">
    <property type="match status" value="1"/>
</dbReference>
<dbReference type="PROSITE" id="PS51732">
    <property type="entry name" value="ASN_GLN_ASE_3"/>
    <property type="match status" value="1"/>
</dbReference>
<sequence length="766" mass="84292">MLWLPWALLRSCIWGVIHLTDRDGYVLYEPLVPSERTSHLPNITIIATGGTIAGATSSPEKTTDYKAGVLQIEEVIRSVENQLRGVANVYVDQFSNIDSINMNSSFAINLSQHIAEELNKEATQGVVVTTGTHSLAYLAEFISLVVSSKKPIVVTGARRPHGSLGADGPSNLVAAVTTAATRGWSSENHNVVIVIQDKVMASRGTKKEDDRFLPGPRSLLGDIKDSKPFLRWLPGPCAPVKFNISSIPPGTSLPRVELLPVHQDFGADLVEAAIGLGAKGLVMVAYGDGYWPETSALQIKKLTEENGVIVILANQGQSDLGGLIKECFDIRSRISSRTSMDNRTQTPTQECSASTDVVRTSDDAKSIPLGDSPALPNDELHDDLSSDAECGADVTNEPHRNGPPDVSSKSPTASFAGHDSRDENGFDIEQGQVLIDDGNNESISVFDRSGTDASSAAASYFSIHRDDESELSETSDYNDGRDDESTLTVASENRKVDCKHGRGYQAGHEYCWPNDEKHCKQMDVFHHAFSLSLEDRLYLAPIKENVQNVLDVGTGTGIWAMDFADEHPSARVIGTDISPIQPKWVPPNLVLTDTDLEHSQLHDANLEWTFGERFEFIHCRRMAGSITDWDKFAKHAFGALQPGGYLECHELSMSFGSDDNTHENCASMTQWEEFWRDVGTNSGWSFTVVEDGRLEKSMKLAGFKDIQKRIYRMPVGSWPKKSQLKEVGQYTYAALHVDLEGFLVGPMLNFGKICDREEFMHIFPSR</sequence>
<feature type="region of interest" description="Disordered" evidence="4">
    <location>
        <begin position="338"/>
        <end position="424"/>
    </location>
</feature>
<dbReference type="Gene3D" id="3.40.50.1170">
    <property type="entry name" value="L-asparaginase, N-terminal domain"/>
    <property type="match status" value="1"/>
</dbReference>
<feature type="signal peptide" evidence="5">
    <location>
        <begin position="1"/>
        <end position="18"/>
    </location>
</feature>
<evidence type="ECO:0000259" key="6">
    <source>
        <dbReference type="Pfam" id="PF00710"/>
    </source>
</evidence>
<dbReference type="PANTHER" id="PTHR11707:SF28">
    <property type="entry name" value="60 KDA LYSOPHOSPHOLIPASE"/>
    <property type="match status" value="1"/>
</dbReference>
<dbReference type="Proteomes" id="UP000287144">
    <property type="component" value="Unassembled WGS sequence"/>
</dbReference>
<dbReference type="PROSITE" id="PS00144">
    <property type="entry name" value="ASN_GLN_ASE_1"/>
    <property type="match status" value="1"/>
</dbReference>
<dbReference type="GO" id="GO:0006528">
    <property type="term" value="P:asparagine metabolic process"/>
    <property type="evidence" value="ECO:0007669"/>
    <property type="project" value="UniProtKB-ARBA"/>
</dbReference>
<dbReference type="InterPro" id="IPR027473">
    <property type="entry name" value="L-asparaginase_C"/>
</dbReference>
<feature type="region of interest" description="Disordered" evidence="4">
    <location>
        <begin position="467"/>
        <end position="486"/>
    </location>
</feature>
<comment type="caution">
    <text evidence="8">The sequence shown here is derived from an EMBL/GenBank/DDBJ whole genome shotgun (WGS) entry which is preliminary data.</text>
</comment>
<evidence type="ECO:0000313" key="9">
    <source>
        <dbReference type="Proteomes" id="UP000287144"/>
    </source>
</evidence>
<dbReference type="GO" id="GO:0004067">
    <property type="term" value="F:asparaginase activity"/>
    <property type="evidence" value="ECO:0007669"/>
    <property type="project" value="UniProtKB-UniRule"/>
</dbReference>
<dbReference type="InterPro" id="IPR036152">
    <property type="entry name" value="Asp/glu_Ase-like_sf"/>
</dbReference>
<dbReference type="Pfam" id="PF00710">
    <property type="entry name" value="Asparaginase"/>
    <property type="match status" value="1"/>
</dbReference>
<evidence type="ECO:0000256" key="3">
    <source>
        <dbReference type="PROSITE-ProRule" id="PRU10099"/>
    </source>
</evidence>
<name>A0A428S5H2_9HYPO</name>
<dbReference type="PRINTS" id="PR00139">
    <property type="entry name" value="ASNGLNASE"/>
</dbReference>
<dbReference type="Pfam" id="PF17763">
    <property type="entry name" value="Asparaginase_C"/>
    <property type="match status" value="1"/>
</dbReference>
<gene>
    <name evidence="8" type="ORF">CEP52_016256</name>
</gene>
<feature type="domain" description="L-asparaginase N-terminal" evidence="6">
    <location>
        <begin position="42"/>
        <end position="208"/>
    </location>
</feature>
<feature type="active site" evidence="3">
    <location>
        <position position="51"/>
    </location>
</feature>
<protein>
    <recommendedName>
        <fullName evidence="1">asparaginase</fullName>
        <ecNumber evidence="1">3.5.1.1</ecNumber>
    </recommendedName>
</protein>
<dbReference type="PANTHER" id="PTHR11707">
    <property type="entry name" value="L-ASPARAGINASE"/>
    <property type="match status" value="1"/>
</dbReference>
<evidence type="ECO:0000256" key="2">
    <source>
        <dbReference type="PIRSR" id="PIRSR001220-1"/>
    </source>
</evidence>
<dbReference type="InterPro" id="IPR006034">
    <property type="entry name" value="Asparaginase/glutaminase-like"/>
</dbReference>
<proteinExistence type="predicted"/>
<dbReference type="AlphaFoldDB" id="A0A428S5H2"/>
<dbReference type="STRING" id="1325735.A0A428S5H2"/>
<dbReference type="SUPFAM" id="SSF53335">
    <property type="entry name" value="S-adenosyl-L-methionine-dependent methyltransferases"/>
    <property type="match status" value="1"/>
</dbReference>
<feature type="chain" id="PRO_5019262187" description="asparaginase" evidence="5">
    <location>
        <begin position="19"/>
        <end position="766"/>
    </location>
</feature>
<dbReference type="SMART" id="SM00870">
    <property type="entry name" value="Asparaginase"/>
    <property type="match status" value="1"/>
</dbReference>
<feature type="active site" description="O-isoaspartyl threonine intermediate" evidence="2">
    <location>
        <position position="51"/>
    </location>
</feature>
<evidence type="ECO:0000256" key="1">
    <source>
        <dbReference type="ARBA" id="ARBA00012920"/>
    </source>
</evidence>
<dbReference type="SUPFAM" id="SSF53774">
    <property type="entry name" value="Glutaminase/Asparaginase"/>
    <property type="match status" value="1"/>
</dbReference>
<dbReference type="PIRSF" id="PIRSF500176">
    <property type="entry name" value="L_ASNase"/>
    <property type="match status" value="1"/>
</dbReference>
<evidence type="ECO:0000313" key="8">
    <source>
        <dbReference type="EMBL" id="RSL85071.1"/>
    </source>
</evidence>
<dbReference type="Gene3D" id="3.40.50.150">
    <property type="entry name" value="Vaccinia Virus protein VP39"/>
    <property type="match status" value="1"/>
</dbReference>
<dbReference type="PIRSF" id="PIRSF001220">
    <property type="entry name" value="L-ASNase_gatD"/>
    <property type="match status" value="1"/>
</dbReference>
<feature type="compositionally biased region" description="Polar residues" evidence="4">
    <location>
        <begin position="338"/>
        <end position="358"/>
    </location>
</feature>
<evidence type="ECO:0000256" key="4">
    <source>
        <dbReference type="SAM" id="MobiDB-lite"/>
    </source>
</evidence>
<dbReference type="EC" id="3.5.1.1" evidence="1"/>
<keyword evidence="9" id="KW-1185">Reference proteome</keyword>
<dbReference type="Pfam" id="PF13489">
    <property type="entry name" value="Methyltransf_23"/>
    <property type="match status" value="1"/>
</dbReference>
<accession>A0A428S5H2</accession>
<dbReference type="CDD" id="cd02440">
    <property type="entry name" value="AdoMet_MTases"/>
    <property type="match status" value="1"/>
</dbReference>
<reference evidence="8 9" key="1">
    <citation type="submission" date="2017-06" db="EMBL/GenBank/DDBJ databases">
        <title>Comparative genomic analysis of Ambrosia Fusariam Clade fungi.</title>
        <authorList>
            <person name="Stajich J.E."/>
            <person name="Carrillo J."/>
            <person name="Kijimoto T."/>
            <person name="Eskalen A."/>
            <person name="O'Donnell K."/>
            <person name="Kasson M."/>
        </authorList>
    </citation>
    <scope>NUCLEOTIDE SEQUENCE [LARGE SCALE GENOMIC DNA]</scope>
    <source>
        <strain evidence="8 9">NRRL62579</strain>
    </source>
</reference>